<dbReference type="InterPro" id="IPR024572">
    <property type="entry name" value="RcnB"/>
</dbReference>
<keyword evidence="5" id="KW-1185">Reference proteome</keyword>
<keyword evidence="2" id="KW-0812">Transmembrane</keyword>
<accession>A0A931MJQ9</accession>
<sequence>MKRFSATLLAAALVLPGLAGTGLTTSAMAAAPSHNAQHGQAQKHDNKASKKQASYKTFRKGEKFDKNRARNYAVVDYRKYKNVKAPPRGYRYVRSGDDLLLIGITSGIVASITSGMFR</sequence>
<keyword evidence="3" id="KW-0732">Signal</keyword>
<comment type="caution">
    <text evidence="4">The sequence shown here is derived from an EMBL/GenBank/DDBJ whole genome shotgun (WGS) entry which is preliminary data.</text>
</comment>
<evidence type="ECO:0000313" key="4">
    <source>
        <dbReference type="EMBL" id="MBH0111983.1"/>
    </source>
</evidence>
<dbReference type="RefSeq" id="WP_197160755.1">
    <property type="nucleotide sequence ID" value="NZ_JADZGI010000001.1"/>
</dbReference>
<evidence type="ECO:0000256" key="3">
    <source>
        <dbReference type="SAM" id="SignalP"/>
    </source>
</evidence>
<dbReference type="Gene3D" id="3.10.450.160">
    <property type="entry name" value="inner membrane protein cigr"/>
    <property type="match status" value="1"/>
</dbReference>
<proteinExistence type="predicted"/>
<evidence type="ECO:0000313" key="5">
    <source>
        <dbReference type="Proteomes" id="UP000617634"/>
    </source>
</evidence>
<dbReference type="AlphaFoldDB" id="A0A931MJQ9"/>
<dbReference type="EMBL" id="JADZGI010000001">
    <property type="protein sequence ID" value="MBH0111983.1"/>
    <property type="molecule type" value="Genomic_DNA"/>
</dbReference>
<dbReference type="Pfam" id="PF11776">
    <property type="entry name" value="RcnB"/>
    <property type="match status" value="1"/>
</dbReference>
<gene>
    <name evidence="4" type="ORF">I5E68_03320</name>
</gene>
<feature type="chain" id="PRO_5037702763" evidence="3">
    <location>
        <begin position="20"/>
        <end position="118"/>
    </location>
</feature>
<keyword evidence="2" id="KW-0472">Membrane</keyword>
<evidence type="ECO:0000256" key="2">
    <source>
        <dbReference type="SAM" id="Phobius"/>
    </source>
</evidence>
<dbReference type="Proteomes" id="UP000617634">
    <property type="component" value="Unassembled WGS sequence"/>
</dbReference>
<evidence type="ECO:0000256" key="1">
    <source>
        <dbReference type="SAM" id="MobiDB-lite"/>
    </source>
</evidence>
<feature type="transmembrane region" description="Helical" evidence="2">
    <location>
        <begin position="99"/>
        <end position="117"/>
    </location>
</feature>
<name>A0A931MJQ9_9SPHN</name>
<protein>
    <submittedName>
        <fullName evidence="4">RcnB family protein</fullName>
    </submittedName>
</protein>
<keyword evidence="2" id="KW-1133">Transmembrane helix</keyword>
<feature type="signal peptide" evidence="3">
    <location>
        <begin position="1"/>
        <end position="19"/>
    </location>
</feature>
<organism evidence="4 5">
    <name type="scientific">Novosphingobium aureum</name>
    <dbReference type="NCBI Taxonomy" id="2792964"/>
    <lineage>
        <taxon>Bacteria</taxon>
        <taxon>Pseudomonadati</taxon>
        <taxon>Pseudomonadota</taxon>
        <taxon>Alphaproteobacteria</taxon>
        <taxon>Sphingomonadales</taxon>
        <taxon>Sphingomonadaceae</taxon>
        <taxon>Novosphingobium</taxon>
    </lineage>
</organism>
<feature type="region of interest" description="Disordered" evidence="1">
    <location>
        <begin position="31"/>
        <end position="60"/>
    </location>
</feature>
<reference evidence="4" key="1">
    <citation type="submission" date="2020-11" db="EMBL/GenBank/DDBJ databases">
        <title>Novosphingobium aureum sp. nov., a marine bacterium isolated from sediment of a salt flat.</title>
        <authorList>
            <person name="Yoo Y."/>
            <person name="Kim J.-J."/>
        </authorList>
    </citation>
    <scope>NUCLEOTIDE SEQUENCE</scope>
    <source>
        <strain evidence="4">YJ-S2-02</strain>
    </source>
</reference>